<organism evidence="1 2">
    <name type="scientific">Orbilia oligospora</name>
    <name type="common">Nematode-trapping fungus</name>
    <name type="synonym">Arthrobotrys oligospora</name>
    <dbReference type="NCBI Taxonomy" id="2813651"/>
    <lineage>
        <taxon>Eukaryota</taxon>
        <taxon>Fungi</taxon>
        <taxon>Dikarya</taxon>
        <taxon>Ascomycota</taxon>
        <taxon>Pezizomycotina</taxon>
        <taxon>Orbiliomycetes</taxon>
        <taxon>Orbiliales</taxon>
        <taxon>Orbiliaceae</taxon>
        <taxon>Orbilia</taxon>
    </lineage>
</organism>
<dbReference type="EMBL" id="WIPF01000022">
    <property type="protein sequence ID" value="KAF3226732.1"/>
    <property type="molecule type" value="Genomic_DNA"/>
</dbReference>
<protein>
    <submittedName>
        <fullName evidence="1">Uncharacterized protein</fullName>
    </submittedName>
</protein>
<evidence type="ECO:0000313" key="2">
    <source>
        <dbReference type="Proteomes" id="UP000483672"/>
    </source>
</evidence>
<sequence length="495" mass="57379">MKSELISPIETMKLEMKEPEVIYTIRHLEAAGREFFKFSNEKATIEFIHKSVLDWVIKESEAAEKFYSGQMPITKIFKFEENGEMQITVPRNFLEGYSGNFQGTKEAYLDILIYTLEVLANTRFQERYIPTYYSLKDPVSPTDPYLPCPSTPPDDAMRERARAMTEDSNHHRGELTHLDFYMFEVSQSWAIGERKGTKWAKLHGLLHKLSDPKVFARLSTQFLLLNNVKLDDILKPSEVITPAILAAEFQWGLYLDFLVTNATVEPASYPEALNEGPPKWKWYNILSDLQRSSIFGYSILHTKVDTMKVMLKYDLEPNLCFNGVLTPEGPTLFSVLLMYHKRQKDGSGTRELWLPRYLASRFLWSPEGVLEYMEKSDFTKSAYEALITTQPYAKWLLHTLVSYDQGDLISKIMVAGADLYDRDEEGWDTFDWAYAHGLEVGEQEGYTDVDYEARRLDWDRSGNKVEKWETKHRALRAAEDGLRIRGLEEHELEGR</sequence>
<accession>A0A7C8UT96</accession>
<comment type="caution">
    <text evidence="1">The sequence shown here is derived from an EMBL/GenBank/DDBJ whole genome shotgun (WGS) entry which is preliminary data.</text>
</comment>
<gene>
    <name evidence="1" type="ORF">TWF191_004555</name>
</gene>
<name>A0A7C8UT96_ORBOL</name>
<evidence type="ECO:0000313" key="1">
    <source>
        <dbReference type="EMBL" id="KAF3226732.1"/>
    </source>
</evidence>
<dbReference type="AlphaFoldDB" id="A0A7C8UT96"/>
<proteinExistence type="predicted"/>
<reference evidence="1 2" key="1">
    <citation type="submission" date="2019-06" db="EMBL/GenBank/DDBJ databases">
        <authorList>
            <person name="Palmer J.M."/>
        </authorList>
    </citation>
    <scope>NUCLEOTIDE SEQUENCE [LARGE SCALE GENOMIC DNA]</scope>
    <source>
        <strain evidence="1 2">TWF191</strain>
    </source>
</reference>
<dbReference type="Proteomes" id="UP000483672">
    <property type="component" value="Unassembled WGS sequence"/>
</dbReference>